<keyword evidence="1" id="KW-0472">Membrane</keyword>
<protein>
    <recommendedName>
        <fullName evidence="4">Transmembrane protein</fullName>
    </recommendedName>
</protein>
<dbReference type="AlphaFoldDB" id="A0A2C6KYU6"/>
<evidence type="ECO:0000313" key="2">
    <source>
        <dbReference type="EMBL" id="PHJ21238.1"/>
    </source>
</evidence>
<feature type="non-terminal residue" evidence="2">
    <location>
        <position position="1"/>
    </location>
</feature>
<dbReference type="Proteomes" id="UP000221165">
    <property type="component" value="Unassembled WGS sequence"/>
</dbReference>
<keyword evidence="3" id="KW-1185">Reference proteome</keyword>
<evidence type="ECO:0000256" key="1">
    <source>
        <dbReference type="SAM" id="Phobius"/>
    </source>
</evidence>
<proteinExistence type="predicted"/>
<dbReference type="EMBL" id="MIGC01002358">
    <property type="protein sequence ID" value="PHJ21238.1"/>
    <property type="molecule type" value="Genomic_DNA"/>
</dbReference>
<reference evidence="2 3" key="1">
    <citation type="journal article" date="2017" name="Int. J. Parasitol.">
        <title>The genome of the protozoan parasite Cystoisospora suis and a reverse vaccinology approach to identify vaccine candidates.</title>
        <authorList>
            <person name="Palmieri N."/>
            <person name="Shrestha A."/>
            <person name="Ruttkowski B."/>
            <person name="Beck T."/>
            <person name="Vogl C."/>
            <person name="Tomley F."/>
            <person name="Blake D.P."/>
            <person name="Joachim A."/>
        </authorList>
    </citation>
    <scope>NUCLEOTIDE SEQUENCE [LARGE SCALE GENOMIC DNA]</scope>
    <source>
        <strain evidence="2 3">Wien I</strain>
    </source>
</reference>
<name>A0A2C6KYU6_9APIC</name>
<sequence length="57" mass="6337">SSLSLSLSVLFPSSPRYLPFAFRLSVCVVCFLFSPATSLSPSFVRVYRHLGRAGRKK</sequence>
<dbReference type="GeneID" id="94428312"/>
<evidence type="ECO:0008006" key="4">
    <source>
        <dbReference type="Google" id="ProtNLM"/>
    </source>
</evidence>
<feature type="transmembrane region" description="Helical" evidence="1">
    <location>
        <begin position="20"/>
        <end position="47"/>
    </location>
</feature>
<evidence type="ECO:0000313" key="3">
    <source>
        <dbReference type="Proteomes" id="UP000221165"/>
    </source>
</evidence>
<organism evidence="2 3">
    <name type="scientific">Cystoisospora suis</name>
    <dbReference type="NCBI Taxonomy" id="483139"/>
    <lineage>
        <taxon>Eukaryota</taxon>
        <taxon>Sar</taxon>
        <taxon>Alveolata</taxon>
        <taxon>Apicomplexa</taxon>
        <taxon>Conoidasida</taxon>
        <taxon>Coccidia</taxon>
        <taxon>Eucoccidiorida</taxon>
        <taxon>Eimeriorina</taxon>
        <taxon>Sarcocystidae</taxon>
        <taxon>Cystoisospora</taxon>
    </lineage>
</organism>
<comment type="caution">
    <text evidence="2">The sequence shown here is derived from an EMBL/GenBank/DDBJ whole genome shotgun (WGS) entry which is preliminary data.</text>
</comment>
<accession>A0A2C6KYU6</accession>
<dbReference type="RefSeq" id="XP_067922922.1">
    <property type="nucleotide sequence ID" value="XM_068065101.1"/>
</dbReference>
<keyword evidence="1" id="KW-0812">Transmembrane</keyword>
<gene>
    <name evidence="2" type="ORF">CSUI_004920</name>
</gene>
<keyword evidence="1" id="KW-1133">Transmembrane helix</keyword>
<dbReference type="VEuPathDB" id="ToxoDB:CSUI_004920"/>